<accession>A0A9Q1FA57</accession>
<evidence type="ECO:0000256" key="1">
    <source>
        <dbReference type="SAM" id="MobiDB-lite"/>
    </source>
</evidence>
<keyword evidence="3" id="KW-1185">Reference proteome</keyword>
<gene>
    <name evidence="2" type="ORF">SKAU_G00214680</name>
</gene>
<name>A0A9Q1FA57_SYNKA</name>
<evidence type="ECO:0000313" key="2">
    <source>
        <dbReference type="EMBL" id="KAJ8353901.1"/>
    </source>
</evidence>
<proteinExistence type="predicted"/>
<feature type="region of interest" description="Disordered" evidence="1">
    <location>
        <begin position="15"/>
        <end position="69"/>
    </location>
</feature>
<protein>
    <submittedName>
        <fullName evidence="2">Uncharacterized protein</fullName>
    </submittedName>
</protein>
<dbReference type="EMBL" id="JAINUF010000007">
    <property type="protein sequence ID" value="KAJ8353901.1"/>
    <property type="molecule type" value="Genomic_DNA"/>
</dbReference>
<organism evidence="2 3">
    <name type="scientific">Synaphobranchus kaupii</name>
    <name type="common">Kaup's arrowtooth eel</name>
    <dbReference type="NCBI Taxonomy" id="118154"/>
    <lineage>
        <taxon>Eukaryota</taxon>
        <taxon>Metazoa</taxon>
        <taxon>Chordata</taxon>
        <taxon>Craniata</taxon>
        <taxon>Vertebrata</taxon>
        <taxon>Euteleostomi</taxon>
        <taxon>Actinopterygii</taxon>
        <taxon>Neopterygii</taxon>
        <taxon>Teleostei</taxon>
        <taxon>Anguilliformes</taxon>
        <taxon>Synaphobranchidae</taxon>
        <taxon>Synaphobranchus</taxon>
    </lineage>
</organism>
<feature type="region of interest" description="Disordered" evidence="1">
    <location>
        <begin position="137"/>
        <end position="160"/>
    </location>
</feature>
<dbReference type="Proteomes" id="UP001152622">
    <property type="component" value="Chromosome 7"/>
</dbReference>
<dbReference type="AlphaFoldDB" id="A0A9Q1FA57"/>
<comment type="caution">
    <text evidence="2">The sequence shown here is derived from an EMBL/GenBank/DDBJ whole genome shotgun (WGS) entry which is preliminary data.</text>
</comment>
<evidence type="ECO:0000313" key="3">
    <source>
        <dbReference type="Proteomes" id="UP001152622"/>
    </source>
</evidence>
<sequence length="358" mass="39182">MAELRSPVIIIKIPPEPLATSSHQATAGGDPRRTRSAPQPLLDRDSRSAWGDLRWPRPCDTGSRQKPPTANRCQLVEVATNNNTTAYPDDTLRGEPNRLGVIKAVYRGTTRQFNSAFSLAHGQRFDKSKTRGRAFAFGHTGRGKRPWPLHPPVRQGSQRPRAGWPINGASAGDEASICGDGGPRLPANPPAGSVGLAFQVHLSTTVSSRGRAVTAGSKSPINLPAQNLSEWPLGVGRPAVASAMRHRQPPKTANRQPVQLVEVATNNNTTAYPDDTLRGNPTGWESLRRFTEAHGCCLRSASCGLLPTDVWSNHRTFRAFHHQPFVPRRPPRSRRTCRIESEENLRVFLCPAPAESRK</sequence>
<reference evidence="2" key="1">
    <citation type="journal article" date="2023" name="Science">
        <title>Genome structures resolve the early diversification of teleost fishes.</title>
        <authorList>
            <person name="Parey E."/>
            <person name="Louis A."/>
            <person name="Montfort J."/>
            <person name="Bouchez O."/>
            <person name="Roques C."/>
            <person name="Iampietro C."/>
            <person name="Lluch J."/>
            <person name="Castinel A."/>
            <person name="Donnadieu C."/>
            <person name="Desvignes T."/>
            <person name="Floi Bucao C."/>
            <person name="Jouanno E."/>
            <person name="Wen M."/>
            <person name="Mejri S."/>
            <person name="Dirks R."/>
            <person name="Jansen H."/>
            <person name="Henkel C."/>
            <person name="Chen W.J."/>
            <person name="Zahm M."/>
            <person name="Cabau C."/>
            <person name="Klopp C."/>
            <person name="Thompson A.W."/>
            <person name="Robinson-Rechavi M."/>
            <person name="Braasch I."/>
            <person name="Lecointre G."/>
            <person name="Bobe J."/>
            <person name="Postlethwait J.H."/>
            <person name="Berthelot C."/>
            <person name="Roest Crollius H."/>
            <person name="Guiguen Y."/>
        </authorList>
    </citation>
    <scope>NUCLEOTIDE SEQUENCE</scope>
    <source>
        <strain evidence="2">WJC10195</strain>
    </source>
</reference>